<dbReference type="Proteomes" id="UP000070226">
    <property type="component" value="Unassembled WGS sequence"/>
</dbReference>
<dbReference type="STRING" id="39777.B7L28_02015"/>
<feature type="domain" description="Thioesterase" evidence="2">
    <location>
        <begin position="34"/>
        <end position="111"/>
    </location>
</feature>
<keyword evidence="1" id="KW-0378">Hydrolase</keyword>
<dbReference type="Pfam" id="PF03061">
    <property type="entry name" value="4HBT"/>
    <property type="match status" value="1"/>
</dbReference>
<dbReference type="CDD" id="cd03443">
    <property type="entry name" value="PaaI_thioesterase"/>
    <property type="match status" value="1"/>
</dbReference>
<reference evidence="3 4" key="1">
    <citation type="submission" date="2016-01" db="EMBL/GenBank/DDBJ databases">
        <authorList>
            <person name="Oliw E.H."/>
        </authorList>
    </citation>
    <scope>NUCLEOTIDE SEQUENCE [LARGE SCALE GENOMIC DNA]</scope>
    <source>
        <strain evidence="3 4">CMW7756B</strain>
    </source>
</reference>
<dbReference type="InterPro" id="IPR029069">
    <property type="entry name" value="HotDog_dom_sf"/>
</dbReference>
<dbReference type="InterPro" id="IPR003736">
    <property type="entry name" value="PAAI_dom"/>
</dbReference>
<dbReference type="EMBL" id="LRQT01000024">
    <property type="protein sequence ID" value="KXA64512.1"/>
    <property type="molecule type" value="Genomic_DNA"/>
</dbReference>
<proteinExistence type="predicted"/>
<evidence type="ECO:0000256" key="1">
    <source>
        <dbReference type="ARBA" id="ARBA00022801"/>
    </source>
</evidence>
<accession>A0A133S4Z3</accession>
<organism evidence="3">
    <name type="scientific">Veillonella atypica</name>
    <dbReference type="NCBI Taxonomy" id="39777"/>
    <lineage>
        <taxon>Bacteria</taxon>
        <taxon>Bacillati</taxon>
        <taxon>Bacillota</taxon>
        <taxon>Negativicutes</taxon>
        <taxon>Veillonellales</taxon>
        <taxon>Veillonellaceae</taxon>
        <taxon>Veillonella</taxon>
    </lineage>
</organism>
<protein>
    <recommendedName>
        <fullName evidence="2">Thioesterase domain-containing protein</fullName>
    </recommendedName>
</protein>
<evidence type="ECO:0000259" key="2">
    <source>
        <dbReference type="Pfam" id="PF03061"/>
    </source>
</evidence>
<dbReference type="GO" id="GO:0016289">
    <property type="term" value="F:acyl-CoA hydrolase activity"/>
    <property type="evidence" value="ECO:0007669"/>
    <property type="project" value="UniProtKB-ARBA"/>
</dbReference>
<comment type="caution">
    <text evidence="3">The sequence shown here is derived from an EMBL/GenBank/DDBJ whole genome shotgun (WGS) entry which is preliminary data.</text>
</comment>
<dbReference type="SUPFAM" id="SSF54637">
    <property type="entry name" value="Thioesterase/thiol ester dehydrase-isomerase"/>
    <property type="match status" value="1"/>
</dbReference>
<dbReference type="InterPro" id="IPR006683">
    <property type="entry name" value="Thioestr_dom"/>
</dbReference>
<evidence type="ECO:0000313" key="4">
    <source>
        <dbReference type="Proteomes" id="UP000070226"/>
    </source>
</evidence>
<dbReference type="AlphaFoldDB" id="A0A133S4Z3"/>
<name>A0A133S4Z3_9FIRM</name>
<dbReference type="Gene3D" id="3.10.129.10">
    <property type="entry name" value="Hotdog Thioesterase"/>
    <property type="match status" value="1"/>
</dbReference>
<dbReference type="RefSeq" id="WP_005377685.1">
    <property type="nucleotide sequence ID" value="NZ_JAJCNH010000001.1"/>
</dbReference>
<evidence type="ECO:0000313" key="3">
    <source>
        <dbReference type="EMBL" id="KXA64512.1"/>
    </source>
</evidence>
<dbReference type="NCBIfam" id="TIGR00369">
    <property type="entry name" value="unchar_dom_1"/>
    <property type="match status" value="1"/>
</dbReference>
<gene>
    <name evidence="3" type="ORF">HMPREF3233_00997</name>
</gene>
<dbReference type="PATRIC" id="fig|39777.7.peg.967"/>
<sequence>MTMIDALQIDCVELTGPTSGQGVMHLTSYHAQPQGYLNGGATLAFGEILSGMLSNQLIQDDQFAVGQSVTANHMRPMKAEGDLIAKGQLLLQGKTSHVWRFDMYDESHRLISQVTVTCAIVPKNR</sequence>